<organism evidence="2 3">
    <name type="scientific">Clathrus columnatus</name>
    <dbReference type="NCBI Taxonomy" id="1419009"/>
    <lineage>
        <taxon>Eukaryota</taxon>
        <taxon>Fungi</taxon>
        <taxon>Dikarya</taxon>
        <taxon>Basidiomycota</taxon>
        <taxon>Agaricomycotina</taxon>
        <taxon>Agaricomycetes</taxon>
        <taxon>Phallomycetidae</taxon>
        <taxon>Phallales</taxon>
        <taxon>Clathraceae</taxon>
        <taxon>Clathrus</taxon>
    </lineage>
</organism>
<evidence type="ECO:0000256" key="1">
    <source>
        <dbReference type="SAM" id="MobiDB-lite"/>
    </source>
</evidence>
<feature type="compositionally biased region" description="Polar residues" evidence="1">
    <location>
        <begin position="113"/>
        <end position="123"/>
    </location>
</feature>
<sequence>MTPIAKKQQTLTLNHARHIANEEQPGLSLSIIEEGDSDDHVTLGSLSEVEDLMLEEPLTKDNVGSVGITTSPREFLDTQIIPGSDQLLDVPDIISTDLHQASKRHAESESVERNANSDSPSSI</sequence>
<reference evidence="2" key="1">
    <citation type="submission" date="2021-10" db="EMBL/GenBank/DDBJ databases">
        <title>De novo Genome Assembly of Clathrus columnatus (Basidiomycota, Fungi) Using Illumina and Nanopore Sequence Data.</title>
        <authorList>
            <person name="Ogiso-Tanaka E."/>
            <person name="Itagaki H."/>
            <person name="Hosoya T."/>
            <person name="Hosaka K."/>
        </authorList>
    </citation>
    <scope>NUCLEOTIDE SEQUENCE</scope>
    <source>
        <strain evidence="2">MO-923</strain>
    </source>
</reference>
<name>A0AAV5AR84_9AGAM</name>
<protein>
    <submittedName>
        <fullName evidence="2">Uncharacterized protein</fullName>
    </submittedName>
</protein>
<gene>
    <name evidence="2" type="ORF">Clacol_009510</name>
</gene>
<evidence type="ECO:0000313" key="2">
    <source>
        <dbReference type="EMBL" id="GJJ15234.1"/>
    </source>
</evidence>
<evidence type="ECO:0000313" key="3">
    <source>
        <dbReference type="Proteomes" id="UP001050691"/>
    </source>
</evidence>
<comment type="caution">
    <text evidence="2">The sequence shown here is derived from an EMBL/GenBank/DDBJ whole genome shotgun (WGS) entry which is preliminary data.</text>
</comment>
<dbReference type="Proteomes" id="UP001050691">
    <property type="component" value="Unassembled WGS sequence"/>
</dbReference>
<proteinExistence type="predicted"/>
<dbReference type="EMBL" id="BPWL01000010">
    <property type="protein sequence ID" value="GJJ15234.1"/>
    <property type="molecule type" value="Genomic_DNA"/>
</dbReference>
<keyword evidence="3" id="KW-1185">Reference proteome</keyword>
<feature type="region of interest" description="Disordered" evidence="1">
    <location>
        <begin position="100"/>
        <end position="123"/>
    </location>
</feature>
<accession>A0AAV5AR84</accession>
<dbReference type="AlphaFoldDB" id="A0AAV5AR84"/>